<protein>
    <submittedName>
        <fullName evidence="1">Transaldolase A</fullName>
        <ecNumber evidence="1">2.2.1.2</ecNumber>
    </submittedName>
</protein>
<keyword evidence="1" id="KW-0808">Transferase</keyword>
<dbReference type="Gene3D" id="3.20.20.70">
    <property type="entry name" value="Aldolase class I"/>
    <property type="match status" value="1"/>
</dbReference>
<dbReference type="AlphaFoldDB" id="A0A3S4TXR5"/>
<organism evidence="1 2">
    <name type="scientific">Rodentibacter pneumotropicus</name>
    <dbReference type="NCBI Taxonomy" id="758"/>
    <lineage>
        <taxon>Bacteria</taxon>
        <taxon>Pseudomonadati</taxon>
        <taxon>Pseudomonadota</taxon>
        <taxon>Gammaproteobacteria</taxon>
        <taxon>Pasteurellales</taxon>
        <taxon>Pasteurellaceae</taxon>
        <taxon>Rodentibacter</taxon>
    </lineage>
</organism>
<dbReference type="EC" id="2.2.1.2" evidence="1"/>
<sequence length="52" mass="5791">MPQYAPLIDEAVSYAKAQSNDKAQQLIDAEDKLAVNIGLEILKSSRDVFLLR</sequence>
<dbReference type="InterPro" id="IPR013785">
    <property type="entry name" value="Aldolase_TIM"/>
</dbReference>
<evidence type="ECO:0000313" key="1">
    <source>
        <dbReference type="EMBL" id="VEH65265.1"/>
    </source>
</evidence>
<reference evidence="1 2" key="1">
    <citation type="submission" date="2018-12" db="EMBL/GenBank/DDBJ databases">
        <authorList>
            <consortium name="Pathogen Informatics"/>
        </authorList>
    </citation>
    <scope>NUCLEOTIDE SEQUENCE [LARGE SCALE GENOMIC DNA]</scope>
    <source>
        <strain evidence="1 2">NCTC8284</strain>
    </source>
</reference>
<dbReference type="KEGG" id="rpne:NCTC8284_00400"/>
<proteinExistence type="predicted"/>
<dbReference type="EMBL" id="LR134405">
    <property type="protein sequence ID" value="VEH65265.1"/>
    <property type="molecule type" value="Genomic_DNA"/>
</dbReference>
<name>A0A3S4TXR5_9PAST</name>
<accession>A0A3S4TXR5</accession>
<evidence type="ECO:0000313" key="2">
    <source>
        <dbReference type="Proteomes" id="UP000278733"/>
    </source>
</evidence>
<dbReference type="GO" id="GO:0004801">
    <property type="term" value="F:transaldolase activity"/>
    <property type="evidence" value="ECO:0007669"/>
    <property type="project" value="UniProtKB-EC"/>
</dbReference>
<dbReference type="Proteomes" id="UP000278733">
    <property type="component" value="Chromosome"/>
</dbReference>
<gene>
    <name evidence="1" type="primary">talA_2</name>
    <name evidence="1" type="ORF">NCTC8284_00400</name>
</gene>